<feature type="compositionally biased region" description="Low complexity" evidence="1">
    <location>
        <begin position="36"/>
        <end position="47"/>
    </location>
</feature>
<evidence type="ECO:0000313" key="3">
    <source>
        <dbReference type="Proteomes" id="UP000320888"/>
    </source>
</evidence>
<proteinExistence type="predicted"/>
<reference evidence="2 3" key="1">
    <citation type="submission" date="2019-07" db="EMBL/GenBank/DDBJ databases">
        <title>Draft genome for Streptomyces benahoarensis MZ03-48.</title>
        <authorList>
            <person name="Gonzalez-Pimentel J.L."/>
        </authorList>
    </citation>
    <scope>NUCLEOTIDE SEQUENCE [LARGE SCALE GENOMIC DNA]</scope>
    <source>
        <strain evidence="2 3">MZ03-48</strain>
    </source>
</reference>
<feature type="region of interest" description="Disordered" evidence="1">
    <location>
        <begin position="1"/>
        <end position="95"/>
    </location>
</feature>
<dbReference type="Proteomes" id="UP000320888">
    <property type="component" value="Unassembled WGS sequence"/>
</dbReference>
<dbReference type="EMBL" id="VKLS01000641">
    <property type="protein sequence ID" value="TSB21781.1"/>
    <property type="molecule type" value="Genomic_DNA"/>
</dbReference>
<evidence type="ECO:0000256" key="1">
    <source>
        <dbReference type="SAM" id="MobiDB-lite"/>
    </source>
</evidence>
<accession>A0A553XXT6</accession>
<organism evidence="2 3">
    <name type="scientific">Streptomyces benahoarensis</name>
    <dbReference type="NCBI Taxonomy" id="2595054"/>
    <lineage>
        <taxon>Bacteria</taxon>
        <taxon>Bacillati</taxon>
        <taxon>Actinomycetota</taxon>
        <taxon>Actinomycetes</taxon>
        <taxon>Kitasatosporales</taxon>
        <taxon>Streptomycetaceae</taxon>
        <taxon>Streptomyces</taxon>
    </lineage>
</organism>
<sequence length="95" mass="9376">MANESTGGSLARPGRREVAGLTMRAPGRTGPGRAGAGAERLGPAAARGEGRRRPADGPGRLGGTGPGRRGRASAGQGPYGRRGAGRAGRLAGVYT</sequence>
<dbReference type="AlphaFoldDB" id="A0A553XXT6"/>
<feature type="compositionally biased region" description="Gly residues" evidence="1">
    <location>
        <begin position="77"/>
        <end position="86"/>
    </location>
</feature>
<keyword evidence="3" id="KW-1185">Reference proteome</keyword>
<evidence type="ECO:0000313" key="2">
    <source>
        <dbReference type="EMBL" id="TSB21781.1"/>
    </source>
</evidence>
<gene>
    <name evidence="2" type="ORF">FNZ23_28060</name>
</gene>
<name>A0A553XXT6_9ACTN</name>
<feature type="non-terminal residue" evidence="2">
    <location>
        <position position="95"/>
    </location>
</feature>
<comment type="caution">
    <text evidence="2">The sequence shown here is derived from an EMBL/GenBank/DDBJ whole genome shotgun (WGS) entry which is preliminary data.</text>
</comment>
<protein>
    <submittedName>
        <fullName evidence="2">Uncharacterized protein</fullName>
    </submittedName>
</protein>